<evidence type="ECO:0000256" key="2">
    <source>
        <dbReference type="SAM" id="SignalP"/>
    </source>
</evidence>
<dbReference type="Proteomes" id="UP001139516">
    <property type="component" value="Unassembled WGS sequence"/>
</dbReference>
<feature type="chain" id="PRO_5040900716" description="Lysozyme inhibitor LprI N-terminal domain-containing protein" evidence="2">
    <location>
        <begin position="21"/>
        <end position="128"/>
    </location>
</feature>
<evidence type="ECO:0008006" key="5">
    <source>
        <dbReference type="Google" id="ProtNLM"/>
    </source>
</evidence>
<dbReference type="AlphaFoldDB" id="A0A9X1Y5L0"/>
<accession>A0A9X1Y5L0</accession>
<keyword evidence="4" id="KW-1185">Reference proteome</keyword>
<dbReference type="RefSeq" id="WP_248665601.1">
    <property type="nucleotide sequence ID" value="NZ_JALPRX010000010.1"/>
</dbReference>
<dbReference type="EMBL" id="JALPRX010000010">
    <property type="protein sequence ID" value="MCK8783475.1"/>
    <property type="molecule type" value="Genomic_DNA"/>
</dbReference>
<keyword evidence="2" id="KW-0732">Signal</keyword>
<feature type="signal peptide" evidence="2">
    <location>
        <begin position="1"/>
        <end position="20"/>
    </location>
</feature>
<protein>
    <recommendedName>
        <fullName evidence="5">Lysozyme inhibitor LprI N-terminal domain-containing protein</fullName>
    </recommendedName>
</protein>
<proteinExistence type="predicted"/>
<feature type="region of interest" description="Disordered" evidence="1">
    <location>
        <begin position="103"/>
        <end position="128"/>
    </location>
</feature>
<reference evidence="3" key="1">
    <citation type="submission" date="2022-04" db="EMBL/GenBank/DDBJ databases">
        <title>Roseomonas acroporae sp. nov., isolated from coral Acropora digitifera.</title>
        <authorList>
            <person name="Sun H."/>
        </authorList>
    </citation>
    <scope>NUCLEOTIDE SEQUENCE</scope>
    <source>
        <strain evidence="3">NAR14</strain>
    </source>
</reference>
<gene>
    <name evidence="3" type="ORF">M0638_03645</name>
</gene>
<name>A0A9X1Y5L0_9PROT</name>
<evidence type="ECO:0000313" key="4">
    <source>
        <dbReference type="Proteomes" id="UP001139516"/>
    </source>
</evidence>
<evidence type="ECO:0000313" key="3">
    <source>
        <dbReference type="EMBL" id="MCK8783475.1"/>
    </source>
</evidence>
<comment type="caution">
    <text evidence="3">The sequence shown here is derived from an EMBL/GenBank/DDBJ whole genome shotgun (WGS) entry which is preliminary data.</text>
</comment>
<evidence type="ECO:0000256" key="1">
    <source>
        <dbReference type="SAM" id="MobiDB-lite"/>
    </source>
</evidence>
<organism evidence="3 4">
    <name type="scientific">Roseomonas acroporae</name>
    <dbReference type="NCBI Taxonomy" id="2937791"/>
    <lineage>
        <taxon>Bacteria</taxon>
        <taxon>Pseudomonadati</taxon>
        <taxon>Pseudomonadota</taxon>
        <taxon>Alphaproteobacteria</taxon>
        <taxon>Acetobacterales</taxon>
        <taxon>Roseomonadaceae</taxon>
        <taxon>Roseomonas</taxon>
    </lineage>
</organism>
<dbReference type="PROSITE" id="PS51257">
    <property type="entry name" value="PROKAR_LIPOPROTEIN"/>
    <property type="match status" value="1"/>
</dbReference>
<feature type="compositionally biased region" description="Low complexity" evidence="1">
    <location>
        <begin position="103"/>
        <end position="116"/>
    </location>
</feature>
<sequence length="128" mass="13368">MRPTALLASLIALPLIQACAPPPPIDATSREPRQSIADACRDAATRVVVRRDRGELLREEEAGARLGTLNYQGANLRAETDRLGRLHQRDQLMADCVRANTAAPGAGAAGTASALPRPAPPPATTGGN</sequence>
<feature type="compositionally biased region" description="Pro residues" evidence="1">
    <location>
        <begin position="117"/>
        <end position="128"/>
    </location>
</feature>